<reference evidence="4" key="1">
    <citation type="submission" date="2015-04" db="EMBL/GenBank/DDBJ databases">
        <title>The genome sequence of the plant pathogenic Rhizarian Plasmodiophora brassicae reveals insights in its biotrophic life cycle and the origin of chitin synthesis.</title>
        <authorList>
            <person name="Schwelm A."/>
            <person name="Fogelqvist J."/>
            <person name="Knaust A."/>
            <person name="Julke S."/>
            <person name="Lilja T."/>
            <person name="Dhandapani V."/>
            <person name="Bonilla-Rosso G."/>
            <person name="Karlsson M."/>
            <person name="Shevchenko A."/>
            <person name="Choi S.R."/>
            <person name="Kim H.G."/>
            <person name="Park J.Y."/>
            <person name="Lim Y.P."/>
            <person name="Ludwig-Muller J."/>
            <person name="Dixelius C."/>
        </authorList>
    </citation>
    <scope>NUCLEOTIDE SEQUENCE</scope>
    <source>
        <tissue evidence="4">Potato root galls</tissue>
    </source>
</reference>
<dbReference type="InterPro" id="IPR012677">
    <property type="entry name" value="Nucleotide-bd_a/b_plait_sf"/>
</dbReference>
<dbReference type="EMBL" id="HACM01009941">
    <property type="protein sequence ID" value="CRZ10383.1"/>
    <property type="molecule type" value="Transcribed_RNA"/>
</dbReference>
<dbReference type="GO" id="GO:0003723">
    <property type="term" value="F:RNA binding"/>
    <property type="evidence" value="ECO:0007669"/>
    <property type="project" value="UniProtKB-UniRule"/>
</dbReference>
<proteinExistence type="predicted"/>
<feature type="compositionally biased region" description="Basic and acidic residues" evidence="2">
    <location>
        <begin position="524"/>
        <end position="553"/>
    </location>
</feature>
<feature type="compositionally biased region" description="Basic and acidic residues" evidence="2">
    <location>
        <begin position="294"/>
        <end position="318"/>
    </location>
</feature>
<dbReference type="Pfam" id="PF00076">
    <property type="entry name" value="RRM_1"/>
    <property type="match status" value="1"/>
</dbReference>
<feature type="region of interest" description="Disordered" evidence="2">
    <location>
        <begin position="142"/>
        <end position="248"/>
    </location>
</feature>
<sequence length="747" mass="85546">MSWLYDDDNLLPVLDAAVNVSVPETSPAADFELFHQPVTPVVDIPADIAPTLDQGIKDIRIRNLQWWTTEADLRNLLSDCGVIKSVEFDTAIKNGKSLGIATITFDSSDAALRGIDTVDSTSINGRMAQASLLVVEEANLRPNEAPTGYGSKRTAPSSLRRVSPSRIYKPAYGRPPRELDENRRRDIVLRKDPRDTTFQRSHNDHHDVSRGRSSVANHSKSKEVSENDRKSNAEGHGKEVPESKIFSEALPDLSSKSLEKTEVCEKAAEIENTDIRGPDDVPLRDQTQSNQSRVTDKDARPDGRSSEKLLKKSGDAETSRSYAVDQDRREVNGDRHHRHREEYLRRERSDNGDSDRRLKHDAPGNLRKDFAHTETGRSRNDSAPKRTIIREEDEREHYRSRVDRDVSERHRPSRDDEKRSGRLENDTSRRRSKILDYEHGVHSSGGLKEEVGTERSHRKESRDTSEREIRRSKRSRSEGNEVVDKTRKVARDDSSSLLDSSKGHVHRHHESTDKPKQESGFSGKKNDKPSHSIHPERRRAIDEAYETMRKDPLKQGSRVPSAVDDRRHGDDRKRVEIHRDDKRQAESRSRAATSEGLERRDNVKPAPSNDMDRRNVQGSSSSKKDSATRNENHSDDKEVGRGGFDGRDNRPRSSRDLESSDGRGRSDKGSHRVAESHTRDRERRRIDERYDESRSDHRNSHKHRDRSPARTSRIDVRESYHSEGKSRKRRKETPPKSPEKPRRDRRH</sequence>
<dbReference type="AlphaFoldDB" id="A0A0H5R8C2"/>
<feature type="compositionally biased region" description="Basic and acidic residues" evidence="2">
    <location>
        <begin position="563"/>
        <end position="589"/>
    </location>
</feature>
<dbReference type="SMART" id="SM00360">
    <property type="entry name" value="RRM"/>
    <property type="match status" value="1"/>
</dbReference>
<feature type="compositionally biased region" description="Basic and acidic residues" evidence="2">
    <location>
        <begin position="175"/>
        <end position="210"/>
    </location>
</feature>
<feature type="region of interest" description="Disordered" evidence="2">
    <location>
        <begin position="268"/>
        <end position="747"/>
    </location>
</feature>
<feature type="compositionally biased region" description="Basic and acidic residues" evidence="2">
    <location>
        <begin position="325"/>
        <end position="494"/>
    </location>
</feature>
<accession>A0A0H5R8C2</accession>
<name>A0A0H5R8C2_9EUKA</name>
<dbReference type="Gene3D" id="3.30.70.330">
    <property type="match status" value="1"/>
</dbReference>
<dbReference type="SUPFAM" id="SSF54928">
    <property type="entry name" value="RNA-binding domain, RBD"/>
    <property type="match status" value="1"/>
</dbReference>
<evidence type="ECO:0000256" key="2">
    <source>
        <dbReference type="SAM" id="MobiDB-lite"/>
    </source>
</evidence>
<evidence type="ECO:0000256" key="1">
    <source>
        <dbReference type="PROSITE-ProRule" id="PRU00176"/>
    </source>
</evidence>
<evidence type="ECO:0000313" key="4">
    <source>
        <dbReference type="EMBL" id="CRZ10383.1"/>
    </source>
</evidence>
<evidence type="ECO:0000259" key="3">
    <source>
        <dbReference type="PROSITE" id="PS50102"/>
    </source>
</evidence>
<feature type="compositionally biased region" description="Basic and acidic residues" evidence="2">
    <location>
        <begin position="706"/>
        <end position="725"/>
    </location>
</feature>
<organism evidence="4">
    <name type="scientific">Spongospora subterranea</name>
    <dbReference type="NCBI Taxonomy" id="70186"/>
    <lineage>
        <taxon>Eukaryota</taxon>
        <taxon>Sar</taxon>
        <taxon>Rhizaria</taxon>
        <taxon>Endomyxa</taxon>
        <taxon>Phytomyxea</taxon>
        <taxon>Plasmodiophorida</taxon>
        <taxon>Plasmodiophoridae</taxon>
        <taxon>Spongospora</taxon>
    </lineage>
</organism>
<feature type="compositionally biased region" description="Basic and acidic residues" evidence="2">
    <location>
        <begin position="220"/>
        <end position="242"/>
    </location>
</feature>
<feature type="compositionally biased region" description="Basic and acidic residues" evidence="2">
    <location>
        <begin position="622"/>
        <end position="698"/>
    </location>
</feature>
<feature type="compositionally biased region" description="Basic and acidic residues" evidence="2">
    <location>
        <begin position="268"/>
        <end position="283"/>
    </location>
</feature>
<dbReference type="InterPro" id="IPR000504">
    <property type="entry name" value="RRM_dom"/>
</dbReference>
<keyword evidence="1" id="KW-0694">RNA-binding</keyword>
<dbReference type="InterPro" id="IPR035979">
    <property type="entry name" value="RBD_domain_sf"/>
</dbReference>
<protein>
    <recommendedName>
        <fullName evidence="3">RRM domain-containing protein</fullName>
    </recommendedName>
</protein>
<dbReference type="PROSITE" id="PS50102">
    <property type="entry name" value="RRM"/>
    <property type="match status" value="1"/>
</dbReference>
<feature type="compositionally biased region" description="Basic and acidic residues" evidence="2">
    <location>
        <begin position="732"/>
        <end position="747"/>
    </location>
</feature>
<feature type="domain" description="RRM" evidence="3">
    <location>
        <begin position="57"/>
        <end position="140"/>
    </location>
</feature>